<keyword evidence="5 9" id="KW-1003">Cell membrane</keyword>
<dbReference type="InterPro" id="IPR003339">
    <property type="entry name" value="ABC/ECF_trnsptr_transmembrane"/>
</dbReference>
<keyword evidence="8 9" id="KW-0472">Membrane</keyword>
<dbReference type="GO" id="GO:0022857">
    <property type="term" value="F:transmembrane transporter activity"/>
    <property type="evidence" value="ECO:0007669"/>
    <property type="project" value="UniProtKB-UniRule"/>
</dbReference>
<evidence type="ECO:0000256" key="5">
    <source>
        <dbReference type="ARBA" id="ARBA00022475"/>
    </source>
</evidence>
<keyword evidence="11" id="KW-1185">Reference proteome</keyword>
<evidence type="ECO:0000256" key="4">
    <source>
        <dbReference type="ARBA" id="ARBA00022448"/>
    </source>
</evidence>
<comment type="function">
    <text evidence="9">Transmembrane (T) component of an energy-coupling factor (ECF) ABC-transporter complex. Unlike classic ABC transporters this ECF transporter provides the energy necessary to transport a number of different substrates.</text>
</comment>
<dbReference type="AlphaFoldDB" id="A0A9X2DSG1"/>
<name>A0A9X2DSG1_9BACI</name>
<comment type="subcellular location">
    <subcellularLocation>
        <location evidence="1 9">Cell membrane</location>
        <topology evidence="1 9">Multi-pass membrane protein</topology>
    </subcellularLocation>
</comment>
<feature type="transmembrane region" description="Helical" evidence="9">
    <location>
        <begin position="65"/>
        <end position="87"/>
    </location>
</feature>
<dbReference type="RefSeq" id="WP_251224385.1">
    <property type="nucleotide sequence ID" value="NZ_JAMBOL010000019.1"/>
</dbReference>
<keyword evidence="6 9" id="KW-0812">Transmembrane</keyword>
<comment type="caution">
    <text evidence="10">The sequence shown here is derived from an EMBL/GenBank/DDBJ whole genome shotgun (WGS) entry which is preliminary data.</text>
</comment>
<comment type="similarity">
    <text evidence="2 9">Belongs to the energy-coupling factor EcfT family.</text>
</comment>
<keyword evidence="4 9" id="KW-0813">Transport</keyword>
<dbReference type="Proteomes" id="UP001139179">
    <property type="component" value="Unassembled WGS sequence"/>
</dbReference>
<evidence type="ECO:0000256" key="2">
    <source>
        <dbReference type="ARBA" id="ARBA00005660"/>
    </source>
</evidence>
<evidence type="ECO:0000256" key="8">
    <source>
        <dbReference type="ARBA" id="ARBA00023136"/>
    </source>
</evidence>
<protein>
    <recommendedName>
        <fullName evidence="3 9">Energy-coupling factor transporter transmembrane protein EcfT</fullName>
        <shortName evidence="9">ECF transporter T component EcfT</shortName>
    </recommendedName>
</protein>
<gene>
    <name evidence="9" type="primary">ecfT</name>
    <name evidence="10" type="ORF">M3202_16435</name>
</gene>
<organism evidence="10 11">
    <name type="scientific">Halalkalibacter oceani</name>
    <dbReference type="NCBI Taxonomy" id="1653776"/>
    <lineage>
        <taxon>Bacteria</taxon>
        <taxon>Bacillati</taxon>
        <taxon>Bacillota</taxon>
        <taxon>Bacilli</taxon>
        <taxon>Bacillales</taxon>
        <taxon>Bacillaceae</taxon>
        <taxon>Halalkalibacter</taxon>
    </lineage>
</organism>
<dbReference type="GO" id="GO:0005886">
    <property type="term" value="C:plasma membrane"/>
    <property type="evidence" value="ECO:0007669"/>
    <property type="project" value="UniProtKB-SubCell"/>
</dbReference>
<dbReference type="HAMAP" id="MF_01461">
    <property type="entry name" value="EcfT"/>
    <property type="match status" value="1"/>
</dbReference>
<dbReference type="InterPro" id="IPR024919">
    <property type="entry name" value="EcfT"/>
</dbReference>
<evidence type="ECO:0000313" key="11">
    <source>
        <dbReference type="Proteomes" id="UP001139179"/>
    </source>
</evidence>
<feature type="transmembrane region" description="Helical" evidence="9">
    <location>
        <begin position="247"/>
        <end position="265"/>
    </location>
</feature>
<accession>A0A9X2DSG1</accession>
<evidence type="ECO:0000256" key="9">
    <source>
        <dbReference type="HAMAP-Rule" id="MF_01461"/>
    </source>
</evidence>
<dbReference type="EMBL" id="JAMBOL010000019">
    <property type="protein sequence ID" value="MCM3715653.1"/>
    <property type="molecule type" value="Genomic_DNA"/>
</dbReference>
<comment type="subunit">
    <text evidence="9">Forms a stable energy-coupling factor (ECF) transporter complex composed of 2 membrane-embedded substrate-binding proteins (S component), 2 ATP-binding proteins (A component) and 2 transmembrane proteins (T component).</text>
</comment>
<feature type="transmembrane region" description="Helical" evidence="9">
    <location>
        <begin position="114"/>
        <end position="134"/>
    </location>
</feature>
<sequence>MLQNIIIGQYVGVASLLHRLDPRSKLVSVAILVIIIFLVDNWVAGGLMIAFALILIFLSNVPLSFIYRGMKPIFLLVLFTVFFHLLLTREGEVLWTAGPFSIYEHGVRQAAFMALRLLTLIVFTSLITLTTKPIDITDGLEYLLSPLKKVRLPAHELALMMSIALRFIPTFMQETEKIMKAQMARGVDFTSGPWRQRLMAFVPLLVPLFISAFKRAEDLALAMEARGYRGGEGRTKYRLLAWSWRDSLAVALCLGLSAAVLALRLL</sequence>
<dbReference type="PANTHER" id="PTHR33514">
    <property type="entry name" value="PROTEIN ABCI12, CHLOROPLASTIC"/>
    <property type="match status" value="1"/>
</dbReference>
<dbReference type="Pfam" id="PF02361">
    <property type="entry name" value="CbiQ"/>
    <property type="match status" value="1"/>
</dbReference>
<evidence type="ECO:0000256" key="7">
    <source>
        <dbReference type="ARBA" id="ARBA00022989"/>
    </source>
</evidence>
<evidence type="ECO:0000256" key="6">
    <source>
        <dbReference type="ARBA" id="ARBA00022692"/>
    </source>
</evidence>
<evidence type="ECO:0000256" key="1">
    <source>
        <dbReference type="ARBA" id="ARBA00004651"/>
    </source>
</evidence>
<evidence type="ECO:0000256" key="3">
    <source>
        <dbReference type="ARBA" id="ARBA00014042"/>
    </source>
</evidence>
<keyword evidence="7 9" id="KW-1133">Transmembrane helix</keyword>
<dbReference type="CDD" id="cd16914">
    <property type="entry name" value="EcfT"/>
    <property type="match status" value="1"/>
</dbReference>
<reference evidence="10" key="1">
    <citation type="submission" date="2022-05" db="EMBL/GenBank/DDBJ databases">
        <title>Comparative Genomics of Spacecraft Associated Microbes.</title>
        <authorList>
            <person name="Tran M.T."/>
            <person name="Wright A."/>
            <person name="Seuylemezian A."/>
            <person name="Eisen J."/>
            <person name="Coil D."/>
        </authorList>
    </citation>
    <scope>NUCLEOTIDE SEQUENCE</scope>
    <source>
        <strain evidence="10">214.1.1</strain>
    </source>
</reference>
<proteinExistence type="inferred from homology"/>
<dbReference type="PANTHER" id="PTHR33514:SF13">
    <property type="entry name" value="PROTEIN ABCI12, CHLOROPLASTIC"/>
    <property type="match status" value="1"/>
</dbReference>
<feature type="transmembrane region" description="Helical" evidence="9">
    <location>
        <begin position="26"/>
        <end position="59"/>
    </location>
</feature>
<evidence type="ECO:0000313" key="10">
    <source>
        <dbReference type="EMBL" id="MCM3715653.1"/>
    </source>
</evidence>